<protein>
    <submittedName>
        <fullName evidence="3">Programmed cell death protein 2</fullName>
    </submittedName>
</protein>
<dbReference type="InterPro" id="IPR007320">
    <property type="entry name" value="PDCD2_C"/>
</dbReference>
<evidence type="ECO:0000313" key="4">
    <source>
        <dbReference type="Proteomes" id="UP001498771"/>
    </source>
</evidence>
<feature type="compositionally biased region" description="Low complexity" evidence="1">
    <location>
        <begin position="166"/>
        <end position="201"/>
    </location>
</feature>
<dbReference type="PANTHER" id="PTHR47524:SF1">
    <property type="entry name" value="20S RRNA ACCUMULATION PROTEIN 4"/>
    <property type="match status" value="1"/>
</dbReference>
<proteinExistence type="predicted"/>
<keyword evidence="4" id="KW-1185">Reference proteome</keyword>
<dbReference type="EMBL" id="JBBJBU010000015">
    <property type="protein sequence ID" value="KAK7202720.1"/>
    <property type="molecule type" value="Genomic_DNA"/>
</dbReference>
<feature type="region of interest" description="Disordered" evidence="1">
    <location>
        <begin position="160"/>
        <end position="224"/>
    </location>
</feature>
<feature type="compositionally biased region" description="Pro residues" evidence="1">
    <location>
        <begin position="210"/>
        <end position="221"/>
    </location>
</feature>
<feature type="region of interest" description="Disordered" evidence="1">
    <location>
        <begin position="119"/>
        <end position="147"/>
    </location>
</feature>
<gene>
    <name evidence="3" type="ORF">BZA70DRAFT_261064</name>
</gene>
<dbReference type="Pfam" id="PF04194">
    <property type="entry name" value="PDCD2_C"/>
    <property type="match status" value="1"/>
</dbReference>
<evidence type="ECO:0000259" key="2">
    <source>
        <dbReference type="Pfam" id="PF04194"/>
    </source>
</evidence>
<accession>A0ABR1EYP5</accession>
<dbReference type="GeneID" id="90036404"/>
<organism evidence="3 4">
    <name type="scientific">Myxozyma melibiosi</name>
    <dbReference type="NCBI Taxonomy" id="54550"/>
    <lineage>
        <taxon>Eukaryota</taxon>
        <taxon>Fungi</taxon>
        <taxon>Dikarya</taxon>
        <taxon>Ascomycota</taxon>
        <taxon>Saccharomycotina</taxon>
        <taxon>Lipomycetes</taxon>
        <taxon>Lipomycetales</taxon>
        <taxon>Lipomycetaceae</taxon>
        <taxon>Myxozyma</taxon>
    </lineage>
</organism>
<comment type="caution">
    <text evidence="3">The sequence shown here is derived from an EMBL/GenBank/DDBJ whole genome shotgun (WGS) entry which is preliminary data.</text>
</comment>
<evidence type="ECO:0000256" key="1">
    <source>
        <dbReference type="SAM" id="MobiDB-lite"/>
    </source>
</evidence>
<dbReference type="PANTHER" id="PTHR47524">
    <property type="entry name" value="20S RRNA ACCUMULATION PROTEIN 4"/>
    <property type="match status" value="1"/>
</dbReference>
<feature type="domain" description="Programmed cell death protein 2 C-terminal" evidence="2">
    <location>
        <begin position="283"/>
        <end position="406"/>
    </location>
</feature>
<evidence type="ECO:0000313" key="3">
    <source>
        <dbReference type="EMBL" id="KAK7202720.1"/>
    </source>
</evidence>
<dbReference type="RefSeq" id="XP_064765753.1">
    <property type="nucleotide sequence ID" value="XM_064910892.1"/>
</dbReference>
<dbReference type="Proteomes" id="UP001498771">
    <property type="component" value="Unassembled WGS sequence"/>
</dbReference>
<reference evidence="3 4" key="1">
    <citation type="submission" date="2024-03" db="EMBL/GenBank/DDBJ databases">
        <title>Genome-scale model development and genomic sequencing of the oleaginous clade Lipomyces.</title>
        <authorList>
            <consortium name="Lawrence Berkeley National Laboratory"/>
            <person name="Czajka J.J."/>
            <person name="Han Y."/>
            <person name="Kim J."/>
            <person name="Mondo S.J."/>
            <person name="Hofstad B.A."/>
            <person name="Robles A."/>
            <person name="Haridas S."/>
            <person name="Riley R."/>
            <person name="LaButti K."/>
            <person name="Pangilinan J."/>
            <person name="Andreopoulos W."/>
            <person name="Lipzen A."/>
            <person name="Yan J."/>
            <person name="Wang M."/>
            <person name="Ng V."/>
            <person name="Grigoriev I.V."/>
            <person name="Spatafora J.W."/>
            <person name="Magnuson J.K."/>
            <person name="Baker S.E."/>
            <person name="Pomraning K.R."/>
        </authorList>
    </citation>
    <scope>NUCLEOTIDE SEQUENCE [LARGE SCALE GENOMIC DNA]</scope>
    <source>
        <strain evidence="3 4">Phaff 52-87</strain>
    </source>
</reference>
<sequence>MSADYDSDSDASVVSQTGKTSTLLGYPDEPADATATALDTRIGGLPIWLNPDSPPSASLARCQNCKKIMNQLIQAYAALDGTLYERVVYLFACKEPRCRRIPGSARVFRGVMHNQEKMKRVADNLREEEEKKKRKAEEQAREVQKEREMQADIGGALFGSGFGDNPFATPTPSSSTSTLPPQPTTSWSNVASLDSSLTDSLAKTHIDSTPHPPPTPEPWPEQPQDQYMPYFLYVENEYLPDKSAPAEINQRFELLDANSSEADEWSSMPESGAGGADGANAIDKVFQKFADTVAENPEQVVRYERAAAPLLYSKSDAVARQITSRSAGGAYSSSLIPRCSLCGGERVFEFQLMPHAIQVLEESSGVDMLNGMEWGTIIVATCKQDCVPPLDKHGVGYAEEWIGVQWEETRK</sequence>
<name>A0ABR1EYP5_9ASCO</name>